<sequence>MCVLFVALNQHPDYKLIVAANRDEFFARPTQASGFWADSPELLAGQDLQAGGTWMGLTTKGRFAALTNIRAPKTMDKDKLSRGHLVSNYLKGNENIEATIQRLRQTRHQYNGYNLLFGDADQLVAYNNFSDEYDVLKSDIYGLSNADIHTPWPKTLAGCEELAHICQSQAPAEPALLALLHNTQQADDVHLPDTGIPKDWERQLSARFIQGQSYGTRSCTLLLVSQTSQVIWREQQYGPDSEFLGERRYEFQIAT</sequence>
<dbReference type="Gene3D" id="3.60.60.10">
    <property type="entry name" value="Penicillin V Acylase, Chain A"/>
    <property type="match status" value="1"/>
</dbReference>
<evidence type="ECO:0000313" key="1">
    <source>
        <dbReference type="EMBL" id="AWL11601.1"/>
    </source>
</evidence>
<name>A0A2S2E1S6_9ALTE</name>
<dbReference type="RefSeq" id="WP_109339231.1">
    <property type="nucleotide sequence ID" value="NZ_CP029347.1"/>
</dbReference>
<dbReference type="Pfam" id="PF05742">
    <property type="entry name" value="TANGO2"/>
    <property type="match status" value="1"/>
</dbReference>
<dbReference type="KEGG" id="salh:HMF8227_01120"/>
<proteinExistence type="predicted"/>
<dbReference type="Proteomes" id="UP000245728">
    <property type="component" value="Chromosome"/>
</dbReference>
<evidence type="ECO:0000313" key="2">
    <source>
        <dbReference type="Proteomes" id="UP000245728"/>
    </source>
</evidence>
<dbReference type="OrthoDB" id="4380123at2"/>
<accession>A0A2S2E1S6</accession>
<protein>
    <submittedName>
        <fullName evidence="1">Transport and Golgi organization protein 2 like protein</fullName>
    </submittedName>
</protein>
<dbReference type="PANTHER" id="PTHR17985">
    <property type="entry name" value="SER/THR-RICH PROTEIN T10 IN DGCR REGION"/>
    <property type="match status" value="1"/>
</dbReference>
<gene>
    <name evidence="1" type="ORF">HMF8227_01120</name>
</gene>
<keyword evidence="2" id="KW-1185">Reference proteome</keyword>
<dbReference type="EMBL" id="CP029347">
    <property type="protein sequence ID" value="AWL11601.1"/>
    <property type="molecule type" value="Genomic_DNA"/>
</dbReference>
<dbReference type="InterPro" id="IPR008551">
    <property type="entry name" value="TANGO2"/>
</dbReference>
<dbReference type="PANTHER" id="PTHR17985:SF8">
    <property type="entry name" value="TRANSPORT AND GOLGI ORGANIZATION PROTEIN 2 HOMOLOG"/>
    <property type="match status" value="1"/>
</dbReference>
<dbReference type="AlphaFoldDB" id="A0A2S2E1S6"/>
<organism evidence="1 2">
    <name type="scientific">Saliniradius amylolyticus</name>
    <dbReference type="NCBI Taxonomy" id="2183582"/>
    <lineage>
        <taxon>Bacteria</taxon>
        <taxon>Pseudomonadati</taxon>
        <taxon>Pseudomonadota</taxon>
        <taxon>Gammaproteobacteria</taxon>
        <taxon>Alteromonadales</taxon>
        <taxon>Alteromonadaceae</taxon>
        <taxon>Saliniradius</taxon>
    </lineage>
</organism>
<reference evidence="1 2" key="1">
    <citation type="submission" date="2018-05" db="EMBL/GenBank/DDBJ databases">
        <title>Salinimonas sp. HMF8227 Genome sequencing and assembly.</title>
        <authorList>
            <person name="Kang H."/>
            <person name="Kang J."/>
            <person name="Cha I."/>
            <person name="Kim H."/>
            <person name="Joh K."/>
        </authorList>
    </citation>
    <scope>NUCLEOTIDE SEQUENCE [LARGE SCALE GENOMIC DNA]</scope>
    <source>
        <strain evidence="1 2">HMF8227</strain>
    </source>
</reference>